<dbReference type="InterPro" id="IPR029045">
    <property type="entry name" value="ClpP/crotonase-like_dom_sf"/>
</dbReference>
<evidence type="ECO:0000256" key="7">
    <source>
        <dbReference type="SAM" id="SignalP"/>
    </source>
</evidence>
<dbReference type="InterPro" id="IPR020992">
    <property type="entry name" value="Tail_Prtase_C"/>
</dbReference>
<organism evidence="9 10">
    <name type="scientific">Desulfotalea psychrophila (strain LSv54 / DSM 12343)</name>
    <dbReference type="NCBI Taxonomy" id="177439"/>
    <lineage>
        <taxon>Bacteria</taxon>
        <taxon>Pseudomonadati</taxon>
        <taxon>Thermodesulfobacteriota</taxon>
        <taxon>Desulfobulbia</taxon>
        <taxon>Desulfobulbales</taxon>
        <taxon>Desulfocapsaceae</taxon>
        <taxon>Desulfotalea</taxon>
    </lineage>
</organism>
<keyword evidence="2 5" id="KW-0645">Protease</keyword>
<dbReference type="Proteomes" id="UP000000602">
    <property type="component" value="Chromosome"/>
</dbReference>
<reference evidence="10" key="1">
    <citation type="journal article" date="2004" name="Environ. Microbiol.">
        <title>The genome of Desulfotalea psychrophila, a sulfate-reducing bacterium from permanently cold Arctic sediments.</title>
        <authorList>
            <person name="Rabus R."/>
            <person name="Ruepp A."/>
            <person name="Frickey T."/>
            <person name="Rattei T."/>
            <person name="Fartmann B."/>
            <person name="Stark M."/>
            <person name="Bauer M."/>
            <person name="Zibat A."/>
            <person name="Lombardot T."/>
            <person name="Becker I."/>
            <person name="Amann J."/>
            <person name="Gellner K."/>
            <person name="Teeling H."/>
            <person name="Leuschner W.D."/>
            <person name="Gloeckner F.-O."/>
            <person name="Lupas A.N."/>
            <person name="Amann R."/>
            <person name="Klenk H.-P."/>
        </authorList>
    </citation>
    <scope>NUCLEOTIDE SEQUENCE [LARGE SCALE GENOMIC DNA]</scope>
    <source>
        <strain evidence="10">DSM 12343 / LSv54</strain>
    </source>
</reference>
<dbReference type="OrthoDB" id="9812068at2"/>
<dbReference type="EMBL" id="CR522870">
    <property type="protein sequence ID" value="CAG37806.1"/>
    <property type="molecule type" value="Genomic_DNA"/>
</dbReference>
<dbReference type="InterPro" id="IPR036034">
    <property type="entry name" value="PDZ_sf"/>
</dbReference>
<dbReference type="GO" id="GO:0007165">
    <property type="term" value="P:signal transduction"/>
    <property type="evidence" value="ECO:0007669"/>
    <property type="project" value="TreeGrafter"/>
</dbReference>
<gene>
    <name evidence="9" type="ordered locus">DP3077</name>
</gene>
<keyword evidence="7" id="KW-0732">Signal</keyword>
<evidence type="ECO:0000256" key="6">
    <source>
        <dbReference type="SAM" id="MobiDB-lite"/>
    </source>
</evidence>
<dbReference type="STRING" id="177439.DP3077"/>
<dbReference type="Gene3D" id="2.30.42.10">
    <property type="match status" value="1"/>
</dbReference>
<dbReference type="InterPro" id="IPR005151">
    <property type="entry name" value="Tail-specific_protease"/>
</dbReference>
<evidence type="ECO:0000313" key="9">
    <source>
        <dbReference type="EMBL" id="CAG37806.1"/>
    </source>
</evidence>
<protein>
    <submittedName>
        <fullName evidence="9">Probable periplasmic tail-specific proteinase</fullName>
    </submittedName>
</protein>
<dbReference type="Pfam" id="PF03572">
    <property type="entry name" value="Peptidase_S41"/>
    <property type="match status" value="1"/>
</dbReference>
<dbReference type="AlphaFoldDB" id="Q6AIM4"/>
<name>Q6AIM4_DESPS</name>
<dbReference type="CDD" id="cd07560">
    <property type="entry name" value="Peptidase_S41_CPP"/>
    <property type="match status" value="1"/>
</dbReference>
<evidence type="ECO:0000259" key="8">
    <source>
        <dbReference type="PROSITE" id="PS50106"/>
    </source>
</evidence>
<dbReference type="MEROPS" id="S41.001"/>
<dbReference type="GO" id="GO:0030288">
    <property type="term" value="C:outer membrane-bounded periplasmic space"/>
    <property type="evidence" value="ECO:0007669"/>
    <property type="project" value="TreeGrafter"/>
</dbReference>
<dbReference type="Gene3D" id="3.90.226.10">
    <property type="entry name" value="2-enoyl-CoA Hydratase, Chain A, domain 1"/>
    <property type="match status" value="1"/>
</dbReference>
<feature type="region of interest" description="Disordered" evidence="6">
    <location>
        <begin position="669"/>
        <end position="689"/>
    </location>
</feature>
<sequence length="710" mass="79269">MKLMKSFFFSVLVLLFLSPVLHADSLTAEEQERDSLIGHMLSKQLPTLHYSDKELNDSLGEAAFSLYLKQLDYQKRFLLQEDVDVLHSHADSIDDNMRSGQVVLPSLGSEILLKRVAQVQQMVTKMVAAEIGHTPGEVYQSDPKKLSYAKSLAELEDRWRKILKAQVMSRYLDLEEEAQAAKGADLAGKKSGEGTRKSVSSNFKKMWAEATEKVAKQNKTFLHRLTQETLQDHTDRFFNSVARAFGPHTNYIPPASKEQFDINMRGSLEGIGALLKEEDGMIKVVRVIPGSASARQGGLEIEDAILSVGQGDEEPVDVSDMRLRDAVRLIRGAKGTEVRLTVRKNGGLKSVVPIIRDVVQMEDTFVKSLVVKGDDGARIGYINIPSFYRDFEKSKKGEKGRNSTDDTRVEVLKLKALGVDGIVLDLRNNGGGALVDAIDIAGLFVKEGPMVQVRTSMGDKRILFDQDEGIVYAGPLVILVNKFSASASEIVAAALQDYHRAVIMGGAHTHGKGSVQTVLDLNEYVPWLSMANYEDLGALKIMIQKFYRVNGGSTQYKGVEPDIVLPSIYEHLKSGERYLDYSLPWDSIEAIDYTTFSLSPDIEKIRKNSLVRVKKNKEFDIIRDEVAKAEERSLDTYIYLDIERMRGDRRMAKAARKRLGAEVGLLEEEPKSTISETEAEKESHWRQGVSRDPWVQEAGRVIADIGRQVS</sequence>
<dbReference type="GO" id="GO:0008236">
    <property type="term" value="F:serine-type peptidase activity"/>
    <property type="evidence" value="ECO:0007669"/>
    <property type="project" value="UniProtKB-KW"/>
</dbReference>
<evidence type="ECO:0000256" key="3">
    <source>
        <dbReference type="ARBA" id="ARBA00022801"/>
    </source>
</evidence>
<dbReference type="InterPro" id="IPR004447">
    <property type="entry name" value="Peptidase_S41A"/>
</dbReference>
<evidence type="ECO:0000256" key="5">
    <source>
        <dbReference type="RuleBase" id="RU004404"/>
    </source>
</evidence>
<dbReference type="GO" id="GO:0004175">
    <property type="term" value="F:endopeptidase activity"/>
    <property type="evidence" value="ECO:0007669"/>
    <property type="project" value="TreeGrafter"/>
</dbReference>
<dbReference type="InterPro" id="IPR040573">
    <property type="entry name" value="TSP_N"/>
</dbReference>
<dbReference type="SUPFAM" id="SSF52096">
    <property type="entry name" value="ClpP/crotonase"/>
    <property type="match status" value="1"/>
</dbReference>
<dbReference type="PANTHER" id="PTHR32060:SF22">
    <property type="entry name" value="CARBOXYL-TERMINAL-PROCESSING PEPTIDASE 3, CHLOROPLASTIC"/>
    <property type="match status" value="1"/>
</dbReference>
<evidence type="ECO:0000256" key="2">
    <source>
        <dbReference type="ARBA" id="ARBA00022670"/>
    </source>
</evidence>
<proteinExistence type="inferred from homology"/>
<dbReference type="InterPro" id="IPR001478">
    <property type="entry name" value="PDZ"/>
</dbReference>
<evidence type="ECO:0000256" key="1">
    <source>
        <dbReference type="ARBA" id="ARBA00009179"/>
    </source>
</evidence>
<dbReference type="PANTHER" id="PTHR32060">
    <property type="entry name" value="TAIL-SPECIFIC PROTEASE"/>
    <property type="match status" value="1"/>
</dbReference>
<feature type="domain" description="PDZ" evidence="8">
    <location>
        <begin position="261"/>
        <end position="345"/>
    </location>
</feature>
<dbReference type="Pfam" id="PF11818">
    <property type="entry name" value="DUF3340"/>
    <property type="match status" value="1"/>
</dbReference>
<dbReference type="SMART" id="SM00228">
    <property type="entry name" value="PDZ"/>
    <property type="match status" value="1"/>
</dbReference>
<dbReference type="CDD" id="cd06782">
    <property type="entry name" value="cpPDZ_CPP-like"/>
    <property type="match status" value="1"/>
</dbReference>
<dbReference type="GO" id="GO:0006508">
    <property type="term" value="P:proteolysis"/>
    <property type="evidence" value="ECO:0007669"/>
    <property type="project" value="UniProtKB-KW"/>
</dbReference>
<keyword evidence="10" id="KW-1185">Reference proteome</keyword>
<feature type="signal peptide" evidence="7">
    <location>
        <begin position="1"/>
        <end position="23"/>
    </location>
</feature>
<dbReference type="SMART" id="SM00245">
    <property type="entry name" value="TSPc"/>
    <property type="match status" value="1"/>
</dbReference>
<dbReference type="Pfam" id="PF17804">
    <property type="entry name" value="TSP_NTD"/>
    <property type="match status" value="1"/>
</dbReference>
<dbReference type="Pfam" id="PF00595">
    <property type="entry name" value="PDZ"/>
    <property type="match status" value="1"/>
</dbReference>
<dbReference type="KEGG" id="dps:DP3077"/>
<dbReference type="RefSeq" id="WP_011190318.1">
    <property type="nucleotide sequence ID" value="NC_006138.1"/>
</dbReference>
<accession>Q6AIM4</accession>
<dbReference type="SUPFAM" id="SSF50156">
    <property type="entry name" value="PDZ domain-like"/>
    <property type="match status" value="1"/>
</dbReference>
<keyword evidence="3 5" id="KW-0378">Hydrolase</keyword>
<dbReference type="eggNOG" id="COG0793">
    <property type="taxonomic scope" value="Bacteria"/>
</dbReference>
<keyword evidence="4 5" id="KW-0720">Serine protease</keyword>
<evidence type="ECO:0000313" key="10">
    <source>
        <dbReference type="Proteomes" id="UP000000602"/>
    </source>
</evidence>
<dbReference type="HOGENOM" id="CLU_016199_1_0_7"/>
<evidence type="ECO:0000256" key="4">
    <source>
        <dbReference type="ARBA" id="ARBA00022825"/>
    </source>
</evidence>
<dbReference type="NCBIfam" id="TIGR00225">
    <property type="entry name" value="prc"/>
    <property type="match status" value="1"/>
</dbReference>
<comment type="similarity">
    <text evidence="1 5">Belongs to the peptidase S41A family.</text>
</comment>
<dbReference type="PROSITE" id="PS50106">
    <property type="entry name" value="PDZ"/>
    <property type="match status" value="1"/>
</dbReference>
<feature type="chain" id="PRO_5004270814" evidence="7">
    <location>
        <begin position="24"/>
        <end position="710"/>
    </location>
</feature>